<comment type="caution">
    <text evidence="1">The sequence shown here is derived from an EMBL/GenBank/DDBJ whole genome shotgun (WGS) entry which is preliminary data.</text>
</comment>
<reference evidence="1 2" key="1">
    <citation type="journal article" date="2021" name="Hortic Res">
        <title>High-quality reference genome and annotation aids understanding of berry development for evergreen blueberry (Vaccinium darrowii).</title>
        <authorList>
            <person name="Yu J."/>
            <person name="Hulse-Kemp A.M."/>
            <person name="Babiker E."/>
            <person name="Staton M."/>
        </authorList>
    </citation>
    <scope>NUCLEOTIDE SEQUENCE [LARGE SCALE GENOMIC DNA]</scope>
    <source>
        <strain evidence="2">cv. NJ 8807/NJ 8810</strain>
        <tissue evidence="1">Young leaf</tissue>
    </source>
</reference>
<accession>A0ACB7YHI9</accession>
<evidence type="ECO:0000313" key="2">
    <source>
        <dbReference type="Proteomes" id="UP000828048"/>
    </source>
</evidence>
<dbReference type="Proteomes" id="UP000828048">
    <property type="component" value="Chromosome 8"/>
</dbReference>
<evidence type="ECO:0000313" key="1">
    <source>
        <dbReference type="EMBL" id="KAH7853132.1"/>
    </source>
</evidence>
<name>A0ACB7YHI9_9ERIC</name>
<protein>
    <submittedName>
        <fullName evidence="1">Uncharacterized protein</fullName>
    </submittedName>
</protein>
<proteinExistence type="predicted"/>
<keyword evidence="2" id="KW-1185">Reference proteome</keyword>
<organism evidence="1 2">
    <name type="scientific">Vaccinium darrowii</name>
    <dbReference type="NCBI Taxonomy" id="229202"/>
    <lineage>
        <taxon>Eukaryota</taxon>
        <taxon>Viridiplantae</taxon>
        <taxon>Streptophyta</taxon>
        <taxon>Embryophyta</taxon>
        <taxon>Tracheophyta</taxon>
        <taxon>Spermatophyta</taxon>
        <taxon>Magnoliopsida</taxon>
        <taxon>eudicotyledons</taxon>
        <taxon>Gunneridae</taxon>
        <taxon>Pentapetalae</taxon>
        <taxon>asterids</taxon>
        <taxon>Ericales</taxon>
        <taxon>Ericaceae</taxon>
        <taxon>Vaccinioideae</taxon>
        <taxon>Vaccinieae</taxon>
        <taxon>Vaccinium</taxon>
    </lineage>
</organism>
<gene>
    <name evidence="1" type="ORF">Vadar_033768</name>
</gene>
<dbReference type="EMBL" id="CM037158">
    <property type="protein sequence ID" value="KAH7853132.1"/>
    <property type="molecule type" value="Genomic_DNA"/>
</dbReference>
<sequence>MFLPLSHPSETIFPFPQNHHHHKKKRVGCYFPSRVLAWLPHFPLGRRNRRKRRGLLAVAPSKFNATDLRIIDTKSNDNKHSSSSGGSNSQAPIVEIPVTCYQVIGARDQAEKDEIVKSVMDLQNAEIDEGYTRDAVVSRQNLLMDVRDKLMFEPEYAGNIKAKVPPKSSLRIPWSWLPGALCLLQEVGEEKLALDIGRKALDHPDAIPYFHDLLLSMALAECAIATDCFEKTNISQGFEALARARCLLRRKTSLENMKLLLQIEESLEVLAPNCTLELLGMSRTAENADGRVRAIAALRELLKQGLDVEASCQVQDWACFLGQALNKLMAAEIVNLLPWDSLAVTRKNKKSLESQNQRVVIDVSCFYTALTAHIALGFSSKQTDLINKARTICECLIASEGIDLKFEEAFCLFVLGQADEAEAVEKLQQLALNTDPASGNSMPGKDAKSFSSANLSLEKWLKDNVLILFPDTRDCSPSLANFSIGEKKASGIRQIREASHAMPLSPALATDRRASEGTSTVGKASSESNDTMPSVQLKRNLGTHHDKIWKNWLGSYNVVGKVAFVMALGCILFAIKLPALQFWRVRNSARWASGKAGIVDSSLDRSLGSACISGNSIADRLKKLTSVFNMQTGRNYPDDANLQSSGIAASLSSSRTAVCKCQMPTEDAESLVKQWQAIKAEALGPGYKIDSLFQVLDGPMLAQWQALADEAKNRSCFWRFVLLQLSVVRAEIFLDGFGAEVAEIEALLEEAAELVDETQVKNPNYYSAYRIRYVLKRQADDSWRFCEGEMQTP</sequence>